<dbReference type="GO" id="GO:0016787">
    <property type="term" value="F:hydrolase activity"/>
    <property type="evidence" value="ECO:0007669"/>
    <property type="project" value="InterPro"/>
</dbReference>
<dbReference type="EMBL" id="LWGR01000021">
    <property type="protein sequence ID" value="KZM68866.1"/>
    <property type="molecule type" value="Genomic_DNA"/>
</dbReference>
<dbReference type="SUPFAM" id="SSF56300">
    <property type="entry name" value="Metallo-dependent phosphatases"/>
    <property type="match status" value="1"/>
</dbReference>
<evidence type="ECO:0000259" key="1">
    <source>
        <dbReference type="Pfam" id="PF00149"/>
    </source>
</evidence>
<evidence type="ECO:0000313" key="2">
    <source>
        <dbReference type="EMBL" id="KZM68866.1"/>
    </source>
</evidence>
<organism evidence="2 3">
    <name type="scientific">Nocardia terpenica</name>
    <dbReference type="NCBI Taxonomy" id="455432"/>
    <lineage>
        <taxon>Bacteria</taxon>
        <taxon>Bacillati</taxon>
        <taxon>Actinomycetota</taxon>
        <taxon>Actinomycetes</taxon>
        <taxon>Mycobacteriales</taxon>
        <taxon>Nocardiaceae</taxon>
        <taxon>Nocardia</taxon>
    </lineage>
</organism>
<comment type="caution">
    <text evidence="2">The sequence shown here is derived from an EMBL/GenBank/DDBJ whole genome shotgun (WGS) entry which is preliminary data.</text>
</comment>
<reference evidence="2 3" key="1">
    <citation type="submission" date="2016-04" db="EMBL/GenBank/DDBJ databases">
        <authorList>
            <person name="Evans L.H."/>
            <person name="Alamgir A."/>
            <person name="Owens N."/>
            <person name="Weber N.D."/>
            <person name="Virtaneva K."/>
            <person name="Barbian K."/>
            <person name="Babar A."/>
            <person name="Rosenke K."/>
        </authorList>
    </citation>
    <scope>NUCLEOTIDE SEQUENCE [LARGE SCALE GENOMIC DNA]</scope>
    <source>
        <strain evidence="2 3">IFM 0406</strain>
    </source>
</reference>
<dbReference type="AlphaFoldDB" id="A0A164HW10"/>
<dbReference type="STRING" id="455432.AWN90_13850"/>
<sequence>MSKRIVIVPDTQLPYDDSKALKAVIRFIGDYQPDEVIHIGDLMDFPQPSRWNKGTAGEFEGSVFADAEDAKRRFLEPLRAVYDGPVGVHEGNHDERARTYLAKYAPALAESGAFDIDVLLDFEAYDITLLPEFHDVAPGWITTHGHRGSIRLSQVAGGTALGAAKKMMTSVIMGHTHRMGIASHTYGRGGKVTTTVTGMEVGNLMDMKKAQYLKGGTGNWQSGFGLLTVDGRHVKPEVVPISAGKFAVDGEVWKV</sequence>
<dbReference type="InterPro" id="IPR004843">
    <property type="entry name" value="Calcineurin-like_PHP"/>
</dbReference>
<dbReference type="Pfam" id="PF00149">
    <property type="entry name" value="Metallophos"/>
    <property type="match status" value="1"/>
</dbReference>
<dbReference type="RefSeq" id="WP_067580839.1">
    <property type="nucleotide sequence ID" value="NZ_JABMCZ010000002.1"/>
</dbReference>
<dbReference type="InterPro" id="IPR029052">
    <property type="entry name" value="Metallo-depent_PP-like"/>
</dbReference>
<name>A0A164HW10_9NOCA</name>
<keyword evidence="3" id="KW-1185">Reference proteome</keyword>
<dbReference type="OrthoDB" id="3613803at2"/>
<proteinExistence type="predicted"/>
<dbReference type="Proteomes" id="UP000076512">
    <property type="component" value="Unassembled WGS sequence"/>
</dbReference>
<gene>
    <name evidence="2" type="ORF">AWN90_13850</name>
</gene>
<accession>A0A164HW10</accession>
<feature type="domain" description="Calcineurin-like phosphoesterase" evidence="1">
    <location>
        <begin position="4"/>
        <end position="178"/>
    </location>
</feature>
<protein>
    <recommendedName>
        <fullName evidence="1">Calcineurin-like phosphoesterase domain-containing protein</fullName>
    </recommendedName>
</protein>
<evidence type="ECO:0000313" key="3">
    <source>
        <dbReference type="Proteomes" id="UP000076512"/>
    </source>
</evidence>
<dbReference type="Gene3D" id="3.60.21.10">
    <property type="match status" value="1"/>
</dbReference>